<dbReference type="GO" id="GO:0004845">
    <property type="term" value="F:uracil phosphoribosyltransferase activity"/>
    <property type="evidence" value="ECO:0007669"/>
    <property type="project" value="UniProtKB-UniRule"/>
</dbReference>
<evidence type="ECO:0000256" key="9">
    <source>
        <dbReference type="ARBA" id="ARBA00023134"/>
    </source>
</evidence>
<organism evidence="17 18">
    <name type="scientific">Candidatus Aphodousia faecigallinarum</name>
    <dbReference type="NCBI Taxonomy" id="2840677"/>
    <lineage>
        <taxon>Bacteria</taxon>
        <taxon>Pseudomonadati</taxon>
        <taxon>Pseudomonadota</taxon>
        <taxon>Betaproteobacteria</taxon>
        <taxon>Burkholderiales</taxon>
        <taxon>Sutterellaceae</taxon>
        <taxon>Sutterellaceae incertae sedis</taxon>
        <taxon>Candidatus Aphodousia</taxon>
    </lineage>
</organism>
<dbReference type="PANTHER" id="PTHR32315">
    <property type="entry name" value="ADENINE PHOSPHORIBOSYLTRANSFERASE"/>
    <property type="match status" value="1"/>
</dbReference>
<feature type="binding site" evidence="15">
    <location>
        <begin position="205"/>
        <end position="207"/>
    </location>
    <ligand>
        <name>uracil</name>
        <dbReference type="ChEBI" id="CHEBI:17568"/>
    </ligand>
</feature>
<keyword evidence="7 15" id="KW-0547">Nucleotide-binding</keyword>
<evidence type="ECO:0000256" key="4">
    <source>
        <dbReference type="ARBA" id="ARBA00022533"/>
    </source>
</evidence>
<protein>
    <recommendedName>
        <fullName evidence="13 15">Uracil phosphoribosyltransferase</fullName>
        <ecNumber evidence="3 15">2.4.2.9</ecNumber>
    </recommendedName>
    <alternativeName>
        <fullName evidence="10 15">UMP pyrophosphorylase</fullName>
    </alternativeName>
    <alternativeName>
        <fullName evidence="14 15">UPRTase</fullName>
    </alternativeName>
</protein>
<accession>A0A9D1LF02</accession>
<evidence type="ECO:0000256" key="3">
    <source>
        <dbReference type="ARBA" id="ARBA00011894"/>
    </source>
</evidence>
<comment type="cofactor">
    <cofactor evidence="15">
        <name>Mg(2+)</name>
        <dbReference type="ChEBI" id="CHEBI:18420"/>
    </cofactor>
    <text evidence="15">Binds 1 Mg(2+) ion per subunit. The magnesium is bound as Mg-PRPP.</text>
</comment>
<dbReference type="InterPro" id="IPR034332">
    <property type="entry name" value="Upp_B"/>
</dbReference>
<dbReference type="SUPFAM" id="SSF53271">
    <property type="entry name" value="PRTase-like"/>
    <property type="match status" value="1"/>
</dbReference>
<evidence type="ECO:0000256" key="10">
    <source>
        <dbReference type="ARBA" id="ARBA00031082"/>
    </source>
</evidence>
<feature type="binding site" evidence="15">
    <location>
        <position position="206"/>
    </location>
    <ligand>
        <name>5-phospho-alpha-D-ribose 1-diphosphate</name>
        <dbReference type="ChEBI" id="CHEBI:58017"/>
    </ligand>
</feature>
<dbReference type="NCBIfam" id="TIGR01091">
    <property type="entry name" value="upp"/>
    <property type="match status" value="1"/>
</dbReference>
<proteinExistence type="inferred from homology"/>
<dbReference type="FunFam" id="3.40.50.2020:FF:000003">
    <property type="entry name" value="Uracil phosphoribosyltransferase"/>
    <property type="match status" value="1"/>
</dbReference>
<comment type="function">
    <text evidence="12 15">Catalyzes the conversion of uracil and 5-phospho-alpha-D-ribose 1-diphosphate (PRPP) to UMP and diphosphate.</text>
</comment>
<dbReference type="InterPro" id="IPR050054">
    <property type="entry name" value="UPRTase/APRTase"/>
</dbReference>
<dbReference type="GO" id="GO:0005525">
    <property type="term" value="F:GTP binding"/>
    <property type="evidence" value="ECO:0007669"/>
    <property type="project" value="UniProtKB-KW"/>
</dbReference>
<feature type="binding site" evidence="15">
    <location>
        <position position="200"/>
    </location>
    <ligand>
        <name>uracil</name>
        <dbReference type="ChEBI" id="CHEBI:17568"/>
    </ligand>
</feature>
<dbReference type="InterPro" id="IPR005765">
    <property type="entry name" value="UPRT"/>
</dbReference>
<dbReference type="Gene3D" id="3.40.50.2020">
    <property type="match status" value="1"/>
</dbReference>
<evidence type="ECO:0000313" key="17">
    <source>
        <dbReference type="EMBL" id="HIU37120.1"/>
    </source>
</evidence>
<reference evidence="17" key="1">
    <citation type="submission" date="2020-10" db="EMBL/GenBank/DDBJ databases">
        <authorList>
            <person name="Gilroy R."/>
        </authorList>
    </citation>
    <scope>NUCLEOTIDE SEQUENCE</scope>
    <source>
        <strain evidence="17">7463</strain>
    </source>
</reference>
<dbReference type="GO" id="GO:0006223">
    <property type="term" value="P:uracil salvage"/>
    <property type="evidence" value="ECO:0007669"/>
    <property type="project" value="InterPro"/>
</dbReference>
<evidence type="ECO:0000256" key="13">
    <source>
        <dbReference type="ARBA" id="ARBA00072146"/>
    </source>
</evidence>
<sequence>MRQDPRFPHLHIVDHPLIQHKLSIMRDKNTCTKDFRALLREIALLMGYEVTRNLPLTTHSIETPLCRFDAPVLADKKPVIVPILRAGLGMADGFLELMPSARVGHIGMYRDENKRPVEYLVKLPDLEGRTFFLVDPMLATGYSAAHGVDVLKKRGVKGKDIIFMSLLCAPEGVETFQQLHPDVEVYTASLDDHLNEKAYIVPGLGDAGDRLYGTL</sequence>
<feature type="domain" description="Phosphoribosyltransferase" evidence="16">
    <location>
        <begin position="13"/>
        <end position="214"/>
    </location>
</feature>
<comment type="activity regulation">
    <text evidence="15">Allosterically activated by GTP.</text>
</comment>
<dbReference type="CDD" id="cd06223">
    <property type="entry name" value="PRTases_typeI"/>
    <property type="match status" value="1"/>
</dbReference>
<evidence type="ECO:0000256" key="2">
    <source>
        <dbReference type="ARBA" id="ARBA00009516"/>
    </source>
</evidence>
<evidence type="ECO:0000256" key="14">
    <source>
        <dbReference type="ARBA" id="ARBA00079807"/>
    </source>
</evidence>
<evidence type="ECO:0000313" key="18">
    <source>
        <dbReference type="Proteomes" id="UP000824083"/>
    </source>
</evidence>
<dbReference type="GO" id="GO:0005737">
    <property type="term" value="C:cytoplasm"/>
    <property type="evidence" value="ECO:0007669"/>
    <property type="project" value="UniProtKB-ARBA"/>
</dbReference>
<feature type="binding site" evidence="15">
    <location>
        <position position="110"/>
    </location>
    <ligand>
        <name>5-phospho-alpha-D-ribose 1-diphosphate</name>
        <dbReference type="ChEBI" id="CHEBI:58017"/>
    </ligand>
</feature>
<evidence type="ECO:0000256" key="8">
    <source>
        <dbReference type="ARBA" id="ARBA00022842"/>
    </source>
</evidence>
<evidence type="ECO:0000256" key="1">
    <source>
        <dbReference type="ARBA" id="ARBA00005180"/>
    </source>
</evidence>
<keyword evidence="6 15" id="KW-0808">Transferase</keyword>
<feature type="binding site" evidence="15">
    <location>
        <begin position="135"/>
        <end position="143"/>
    </location>
    <ligand>
        <name>5-phospho-alpha-D-ribose 1-diphosphate</name>
        <dbReference type="ChEBI" id="CHEBI:58017"/>
    </ligand>
</feature>
<comment type="pathway">
    <text evidence="1 15">Pyrimidine metabolism; UMP biosynthesis via salvage pathway; UMP from uracil: step 1/1.</text>
</comment>
<keyword evidence="9 15" id="KW-0342">GTP-binding</keyword>
<name>A0A9D1LF02_9BURK</name>
<feature type="binding site" evidence="15">
    <location>
        <position position="85"/>
    </location>
    <ligand>
        <name>5-phospho-alpha-D-ribose 1-diphosphate</name>
        <dbReference type="ChEBI" id="CHEBI:58017"/>
    </ligand>
</feature>
<evidence type="ECO:0000256" key="12">
    <source>
        <dbReference type="ARBA" id="ARBA00056901"/>
    </source>
</evidence>
<evidence type="ECO:0000256" key="15">
    <source>
        <dbReference type="HAMAP-Rule" id="MF_01218"/>
    </source>
</evidence>
<dbReference type="InterPro" id="IPR000836">
    <property type="entry name" value="PRTase_dom"/>
</dbReference>
<comment type="caution">
    <text evidence="17">The sequence shown here is derived from an EMBL/GenBank/DDBJ whole genome shotgun (WGS) entry which is preliminary data.</text>
</comment>
<dbReference type="EC" id="2.4.2.9" evidence="3 15"/>
<evidence type="ECO:0000256" key="5">
    <source>
        <dbReference type="ARBA" id="ARBA00022676"/>
    </source>
</evidence>
<reference evidence="17" key="2">
    <citation type="journal article" date="2021" name="PeerJ">
        <title>Extensive microbial diversity within the chicken gut microbiome revealed by metagenomics and culture.</title>
        <authorList>
            <person name="Gilroy R."/>
            <person name="Ravi A."/>
            <person name="Getino M."/>
            <person name="Pursley I."/>
            <person name="Horton D.L."/>
            <person name="Alikhan N.F."/>
            <person name="Baker D."/>
            <person name="Gharbi K."/>
            <person name="Hall N."/>
            <person name="Watson M."/>
            <person name="Adriaenssens E.M."/>
            <person name="Foster-Nyarko E."/>
            <person name="Jarju S."/>
            <person name="Secka A."/>
            <person name="Antonio M."/>
            <person name="Oren A."/>
            <person name="Chaudhuri R.R."/>
            <person name="La Ragione R."/>
            <person name="Hildebrand F."/>
            <person name="Pallen M.J."/>
        </authorList>
    </citation>
    <scope>NUCLEOTIDE SEQUENCE</scope>
    <source>
        <strain evidence="17">7463</strain>
    </source>
</reference>
<comment type="catalytic activity">
    <reaction evidence="11 15">
        <text>UMP + diphosphate = 5-phospho-alpha-D-ribose 1-diphosphate + uracil</text>
        <dbReference type="Rhea" id="RHEA:13017"/>
        <dbReference type="ChEBI" id="CHEBI:17568"/>
        <dbReference type="ChEBI" id="CHEBI:33019"/>
        <dbReference type="ChEBI" id="CHEBI:57865"/>
        <dbReference type="ChEBI" id="CHEBI:58017"/>
        <dbReference type="EC" id="2.4.2.9"/>
    </reaction>
</comment>
<dbReference type="GO" id="GO:0000287">
    <property type="term" value="F:magnesium ion binding"/>
    <property type="evidence" value="ECO:0007669"/>
    <property type="project" value="UniProtKB-UniRule"/>
</dbReference>
<evidence type="ECO:0000256" key="6">
    <source>
        <dbReference type="ARBA" id="ARBA00022679"/>
    </source>
</evidence>
<gene>
    <name evidence="15 17" type="primary">upp</name>
    <name evidence="17" type="ORF">IAC56_02460</name>
</gene>
<keyword evidence="8 15" id="KW-0460">Magnesium</keyword>
<dbReference type="GO" id="GO:0044206">
    <property type="term" value="P:UMP salvage"/>
    <property type="evidence" value="ECO:0007669"/>
    <property type="project" value="UniProtKB-UniRule"/>
</dbReference>
<keyword evidence="5 15" id="KW-0328">Glycosyltransferase</keyword>
<comment type="similarity">
    <text evidence="2 15">Belongs to the UPRTase family.</text>
</comment>
<evidence type="ECO:0000259" key="16">
    <source>
        <dbReference type="Pfam" id="PF14681"/>
    </source>
</evidence>
<dbReference type="PANTHER" id="PTHR32315:SF4">
    <property type="entry name" value="URACIL PHOSPHORIBOSYLTRANSFERASE, CHLOROPLASTIC"/>
    <property type="match status" value="1"/>
</dbReference>
<keyword evidence="4 15" id="KW-0021">Allosteric enzyme</keyword>
<evidence type="ECO:0000256" key="11">
    <source>
        <dbReference type="ARBA" id="ARBA00052919"/>
    </source>
</evidence>
<dbReference type="EMBL" id="DVMY01000046">
    <property type="protein sequence ID" value="HIU37120.1"/>
    <property type="molecule type" value="Genomic_DNA"/>
</dbReference>
<dbReference type="InterPro" id="IPR029057">
    <property type="entry name" value="PRTase-like"/>
</dbReference>
<dbReference type="NCBIfam" id="NF001097">
    <property type="entry name" value="PRK00129.1"/>
    <property type="match status" value="1"/>
</dbReference>
<dbReference type="Proteomes" id="UP000824083">
    <property type="component" value="Unassembled WGS sequence"/>
</dbReference>
<dbReference type="HAMAP" id="MF_01218_B">
    <property type="entry name" value="Upp_B"/>
    <property type="match status" value="1"/>
</dbReference>
<dbReference type="AlphaFoldDB" id="A0A9D1LF02"/>
<dbReference type="Pfam" id="PF14681">
    <property type="entry name" value="UPRTase"/>
    <property type="match status" value="1"/>
</dbReference>
<evidence type="ECO:0000256" key="7">
    <source>
        <dbReference type="ARBA" id="ARBA00022741"/>
    </source>
</evidence>